<evidence type="ECO:0000313" key="2">
    <source>
        <dbReference type="EMBL" id="MBB4267737.1"/>
    </source>
</evidence>
<comment type="caution">
    <text evidence="2">The sequence shown here is derived from an EMBL/GenBank/DDBJ whole genome shotgun (WGS) entry which is preliminary data.</text>
</comment>
<sequence>MSSNPTFPTIQAAIDYAEGLNTNVYSADANPGGLDGNDGMVANFVPAIHAVARIGEGVGTYDPVLLQTLVPHLGDLAALAAAAQLAPVADGEFLRYQTGAGYVGAGLVAPPTIVTPSPGEVLTKDSPTLASSAYGSIYGVSHAASRWIVYAGGTDTIVYDSGWTADLTSHDIPSGHLQPGSVAYGLAVQHRDAAGVESAESPRVGVVTSAGFSDLLPVPPSVPAIGSAHAGGFYCGAIWDEVTTSSDSLTIATGQITVTVTDQAPLFYAGQSVRLVSRGDAGNRRMEGTVTSGWGTALVVNVTSITGAGTYTDWSVTARYRLVVAPKSAGESSAYAMAASEGAWPPATATLTNGQAATAALLAAGTASVYPAPHWAAGLTIGGRADWYVPARDEIEVAWRNLKPDAANNNTGNRIKTDTNYESGGNEDDVDSDTMGVNRHSSPEGGAYTTTVPGQTAVTAFMLGNEEAFKWGSGVYVYYVTSSEINEQQVWAQGFNSNDAGGQSISIKTSVTSTLFIRAMRREIY</sequence>
<organism evidence="2 3">
    <name type="scientific">Roseospira visakhapatnamensis</name>
    <dbReference type="NCBI Taxonomy" id="390880"/>
    <lineage>
        <taxon>Bacteria</taxon>
        <taxon>Pseudomonadati</taxon>
        <taxon>Pseudomonadota</taxon>
        <taxon>Alphaproteobacteria</taxon>
        <taxon>Rhodospirillales</taxon>
        <taxon>Rhodospirillaceae</taxon>
        <taxon>Roseospira</taxon>
    </lineage>
</organism>
<gene>
    <name evidence="2" type="ORF">GGD89_003384</name>
</gene>
<protein>
    <submittedName>
        <fullName evidence="2">Uncharacterized protein</fullName>
    </submittedName>
</protein>
<accession>A0A7W6WBN7</accession>
<keyword evidence="3" id="KW-1185">Reference proteome</keyword>
<dbReference type="RefSeq" id="WP_184047643.1">
    <property type="nucleotide sequence ID" value="NZ_JACIGK010000032.1"/>
</dbReference>
<reference evidence="2 3" key="1">
    <citation type="submission" date="2020-08" db="EMBL/GenBank/DDBJ databases">
        <title>Genome sequencing of Purple Non-Sulfur Bacteria from various extreme environments.</title>
        <authorList>
            <person name="Mayer M."/>
        </authorList>
    </citation>
    <scope>NUCLEOTIDE SEQUENCE [LARGE SCALE GENOMIC DNA]</scope>
    <source>
        <strain evidence="2 3">JA131</strain>
    </source>
</reference>
<evidence type="ECO:0000313" key="3">
    <source>
        <dbReference type="Proteomes" id="UP000554286"/>
    </source>
</evidence>
<feature type="region of interest" description="Disordered" evidence="1">
    <location>
        <begin position="409"/>
        <end position="451"/>
    </location>
</feature>
<name>A0A7W6WBN7_9PROT</name>
<dbReference type="Proteomes" id="UP000554286">
    <property type="component" value="Unassembled WGS sequence"/>
</dbReference>
<feature type="compositionally biased region" description="Polar residues" evidence="1">
    <location>
        <begin position="409"/>
        <end position="423"/>
    </location>
</feature>
<dbReference type="EMBL" id="JACIGK010000032">
    <property type="protein sequence ID" value="MBB4267737.1"/>
    <property type="molecule type" value="Genomic_DNA"/>
</dbReference>
<evidence type="ECO:0000256" key="1">
    <source>
        <dbReference type="SAM" id="MobiDB-lite"/>
    </source>
</evidence>
<dbReference type="AlphaFoldDB" id="A0A7W6WBN7"/>
<proteinExistence type="predicted"/>